<evidence type="ECO:0000259" key="6">
    <source>
        <dbReference type="PROSITE" id="PS50103"/>
    </source>
</evidence>
<dbReference type="VEuPathDB" id="FungiDB:BCV72DRAFT_309732"/>
<dbReference type="GO" id="GO:0008270">
    <property type="term" value="F:zinc ion binding"/>
    <property type="evidence" value="ECO:0007669"/>
    <property type="project" value="UniProtKB-KW"/>
</dbReference>
<evidence type="ECO:0000256" key="4">
    <source>
        <dbReference type="ARBA" id="ARBA00022833"/>
    </source>
</evidence>
<keyword evidence="1 5" id="KW-0479">Metal-binding</keyword>
<dbReference type="InterPro" id="IPR000571">
    <property type="entry name" value="Znf_CCCH"/>
</dbReference>
<sequence length="138" mass="16383">MPVNYKKLALYKTEQCRNWNETGFCRYGERCRYAHGPDELRNISRPSQYKTKACRSYYKEGACPYGVRCTFKHLSDVHQQFSLTRFFDEGMDMTMYNQVWTSALNTTLSQVDQSETEEDTDGQYFTSEHLIYYLKDIL</sequence>
<feature type="zinc finger region" description="C3H1-type" evidence="5">
    <location>
        <begin position="10"/>
        <end position="38"/>
    </location>
</feature>
<reference evidence="7" key="1">
    <citation type="journal article" date="2016" name="Proc. Natl. Acad. Sci. U.S.A.">
        <title>Lipid metabolic changes in an early divergent fungus govern the establishment of a mutualistic symbiosis with endobacteria.</title>
        <authorList>
            <person name="Lastovetsky O.A."/>
            <person name="Gaspar M.L."/>
            <person name="Mondo S.J."/>
            <person name="LaButti K.M."/>
            <person name="Sandor L."/>
            <person name="Grigoriev I.V."/>
            <person name="Henry S.A."/>
            <person name="Pawlowska T.E."/>
        </authorList>
    </citation>
    <scope>NUCLEOTIDE SEQUENCE [LARGE SCALE GENOMIC DNA]</scope>
    <source>
        <strain evidence="7">ATCC 52814</strain>
    </source>
</reference>
<dbReference type="PANTHER" id="PTHR12547">
    <property type="entry name" value="CCCH ZINC FINGER/TIS11-RELATED"/>
    <property type="match status" value="1"/>
</dbReference>
<feature type="domain" description="C3H1-type" evidence="6">
    <location>
        <begin position="10"/>
        <end position="38"/>
    </location>
</feature>
<gene>
    <name evidence="7" type="ORF">BCV72DRAFT_309732</name>
</gene>
<dbReference type="PANTHER" id="PTHR12547:SF18">
    <property type="entry name" value="PROTEIN TIS11"/>
    <property type="match status" value="1"/>
</dbReference>
<accession>A0A1X0QPT4</accession>
<evidence type="ECO:0000256" key="5">
    <source>
        <dbReference type="PROSITE-ProRule" id="PRU00723"/>
    </source>
</evidence>
<dbReference type="Proteomes" id="UP000242414">
    <property type="component" value="Unassembled WGS sequence"/>
</dbReference>
<feature type="domain" description="C3H1-type" evidence="6">
    <location>
        <begin position="48"/>
        <end position="76"/>
    </location>
</feature>
<dbReference type="PROSITE" id="PS50103">
    <property type="entry name" value="ZF_C3H1"/>
    <property type="match status" value="2"/>
</dbReference>
<dbReference type="AlphaFoldDB" id="A0A1X0QPT4"/>
<dbReference type="GO" id="GO:0003729">
    <property type="term" value="F:mRNA binding"/>
    <property type="evidence" value="ECO:0007669"/>
    <property type="project" value="InterPro"/>
</dbReference>
<evidence type="ECO:0000313" key="7">
    <source>
        <dbReference type="EMBL" id="ORE01763.1"/>
    </source>
</evidence>
<proteinExistence type="predicted"/>
<evidence type="ECO:0000256" key="1">
    <source>
        <dbReference type="ARBA" id="ARBA00022723"/>
    </source>
</evidence>
<dbReference type="OrthoDB" id="410307at2759"/>
<dbReference type="FunFam" id="4.10.1000.10:FF:000001">
    <property type="entry name" value="zinc finger CCCH domain-containing protein 15-like"/>
    <property type="match status" value="1"/>
</dbReference>
<keyword evidence="3 5" id="KW-0863">Zinc-finger</keyword>
<evidence type="ECO:0000256" key="3">
    <source>
        <dbReference type="ARBA" id="ARBA00022771"/>
    </source>
</evidence>
<dbReference type="Gene3D" id="4.10.1000.10">
    <property type="entry name" value="Zinc finger, CCCH-type"/>
    <property type="match status" value="2"/>
</dbReference>
<organism evidence="7">
    <name type="scientific">Rhizopus microsporus var. microsporus</name>
    <dbReference type="NCBI Taxonomy" id="86635"/>
    <lineage>
        <taxon>Eukaryota</taxon>
        <taxon>Fungi</taxon>
        <taxon>Fungi incertae sedis</taxon>
        <taxon>Mucoromycota</taxon>
        <taxon>Mucoromycotina</taxon>
        <taxon>Mucoromycetes</taxon>
        <taxon>Mucorales</taxon>
        <taxon>Mucorineae</taxon>
        <taxon>Rhizopodaceae</taxon>
        <taxon>Rhizopus</taxon>
    </lineage>
</organism>
<dbReference type="EMBL" id="KV922100">
    <property type="protein sequence ID" value="ORE01763.1"/>
    <property type="molecule type" value="Genomic_DNA"/>
</dbReference>
<protein>
    <recommendedName>
        <fullName evidence="6">C3H1-type domain-containing protein</fullName>
    </recommendedName>
</protein>
<feature type="zinc finger region" description="C3H1-type" evidence="5">
    <location>
        <begin position="48"/>
        <end position="76"/>
    </location>
</feature>
<name>A0A1X0QPT4_RHIZD</name>
<dbReference type="InterPro" id="IPR036855">
    <property type="entry name" value="Znf_CCCH_sf"/>
</dbReference>
<dbReference type="InterPro" id="IPR045877">
    <property type="entry name" value="ZFP36-like"/>
</dbReference>
<keyword evidence="2" id="KW-0677">Repeat</keyword>
<keyword evidence="4 5" id="KW-0862">Zinc</keyword>
<evidence type="ECO:0000256" key="2">
    <source>
        <dbReference type="ARBA" id="ARBA00022737"/>
    </source>
</evidence>
<dbReference type="SUPFAM" id="SSF90229">
    <property type="entry name" value="CCCH zinc finger"/>
    <property type="match status" value="2"/>
</dbReference>
<dbReference type="SMART" id="SM00356">
    <property type="entry name" value="ZnF_C3H1"/>
    <property type="match status" value="2"/>
</dbReference>
<dbReference type="Pfam" id="PF00642">
    <property type="entry name" value="zf-CCCH"/>
    <property type="match status" value="2"/>
</dbReference>